<feature type="region of interest" description="Disordered" evidence="2">
    <location>
        <begin position="275"/>
        <end position="299"/>
    </location>
</feature>
<dbReference type="RefSeq" id="XP_020062999.1">
    <property type="nucleotide sequence ID" value="XM_020210420.1"/>
</dbReference>
<evidence type="ECO:0000256" key="1">
    <source>
        <dbReference type="ARBA" id="ARBA00010925"/>
    </source>
</evidence>
<dbReference type="PANTHER" id="PTHR31859:SF1">
    <property type="entry name" value="TETRATRICOPEPTIDE REPEAT PROTEIN 39C"/>
    <property type="match status" value="1"/>
</dbReference>
<accession>A0A1E4SED8</accession>
<organism evidence="3 4">
    <name type="scientific">Suhomyces tanzawaensis NRRL Y-17324</name>
    <dbReference type="NCBI Taxonomy" id="984487"/>
    <lineage>
        <taxon>Eukaryota</taxon>
        <taxon>Fungi</taxon>
        <taxon>Dikarya</taxon>
        <taxon>Ascomycota</taxon>
        <taxon>Saccharomycotina</taxon>
        <taxon>Pichiomycetes</taxon>
        <taxon>Debaryomycetaceae</taxon>
        <taxon>Suhomyces</taxon>
    </lineage>
</organism>
<evidence type="ECO:0000256" key="2">
    <source>
        <dbReference type="SAM" id="MobiDB-lite"/>
    </source>
</evidence>
<comment type="similarity">
    <text evidence="1">Belongs to the IML2 family.</text>
</comment>
<dbReference type="InterPro" id="IPR019412">
    <property type="entry name" value="IML2/TPR_39"/>
</dbReference>
<dbReference type="AlphaFoldDB" id="A0A1E4SED8"/>
<evidence type="ECO:0008006" key="5">
    <source>
        <dbReference type="Google" id="ProtNLM"/>
    </source>
</evidence>
<proteinExistence type="inferred from homology"/>
<dbReference type="GO" id="GO:0005634">
    <property type="term" value="C:nucleus"/>
    <property type="evidence" value="ECO:0007669"/>
    <property type="project" value="TreeGrafter"/>
</dbReference>
<dbReference type="GO" id="GO:0005741">
    <property type="term" value="C:mitochondrial outer membrane"/>
    <property type="evidence" value="ECO:0007669"/>
    <property type="project" value="TreeGrafter"/>
</dbReference>
<name>A0A1E4SED8_9ASCO</name>
<evidence type="ECO:0000313" key="3">
    <source>
        <dbReference type="EMBL" id="ODV77877.1"/>
    </source>
</evidence>
<sequence length="803" mass="90406">MFKGLRKKASILSLSSTSSASTQSTQQDGANYPKVLKEVQDFEVALKAMDYLLDDRSDEGIKLLKECSEKSARDPSDQPASIYNLALGVMEFIEATLGFEADLMERAHKTLSSSETACLANSKYNTKHQLATSNIYPPGTEFQVTYAELTLLNALIMLLTENNGVLESAKALYKLRKAYQTLDHIFNKVKELESLFNENLERIRKEAATNPNSANLSTVDLPGYKLDTESSASLPQDLKLMKELEKVYQMRKSRVEGTNLGNHTGQVDLFQQLDHSSSDSFPSTTSSMISTSSSSTAPKHDNHLHVSTIDEFIHSGVQLCFGILQVVLSLIPPAIGRVLSIVGFRGDKEAGLKMLWRTAITSRNIHGELALMTLLFFYDGPVQFIDLGFQLPSQRDENIKNVLSIEQKTTISDSELNKILQNPTLYTPQLLTKVRKFFPHNALWILQEGRTLAGQGKLEQAIQVMQDFTDNPENKIQMKQIEALLVFDRAMLYAFHHDFEKAARDFIYLIDINSWSKGVYLFMAASCYLEQYRMIKMGLIEVSESEKPEMLQKFADLAKTYFDLAPTYVPGHGINATGKKGGIGGGNKQLPFDKFLLRKLRHIEANQKANPDLQFVDCIGTSLIHELMYFWNGYNRMTERELKISLKLLGYSAPKEKEYSANSDSATYYKIDETLDEAMIRAFLQGIALRGIGKVAEGLSLLDTEVIGKYVISEYPQFRFTKMTYSPYLYPTALSERAMFVWTLRTSIGGELDIKQALLECKNWLKKGSEVGDGDYELSNRTGFKIKAAEDSLDEIDRKANKH</sequence>
<protein>
    <recommendedName>
        <fullName evidence="5">Inclusion body clearance protein IML2</fullName>
    </recommendedName>
</protein>
<reference evidence="4" key="1">
    <citation type="submission" date="2016-05" db="EMBL/GenBank/DDBJ databases">
        <title>Comparative genomics of biotechnologically important yeasts.</title>
        <authorList>
            <consortium name="DOE Joint Genome Institute"/>
            <person name="Riley R."/>
            <person name="Haridas S."/>
            <person name="Wolfe K.H."/>
            <person name="Lopes M.R."/>
            <person name="Hittinger C.T."/>
            <person name="Goker M."/>
            <person name="Salamov A."/>
            <person name="Wisecaver J."/>
            <person name="Long T.M."/>
            <person name="Aerts A.L."/>
            <person name="Barry K."/>
            <person name="Choi C."/>
            <person name="Clum A."/>
            <person name="Coughlan A.Y."/>
            <person name="Deshpande S."/>
            <person name="Douglass A.P."/>
            <person name="Hanson S.J."/>
            <person name="Klenk H.-P."/>
            <person name="Labutti K."/>
            <person name="Lapidus A."/>
            <person name="Lindquist E."/>
            <person name="Lipzen A."/>
            <person name="Meier-Kolthoff J.P."/>
            <person name="Ohm R.A."/>
            <person name="Otillar R.P."/>
            <person name="Pangilinan J."/>
            <person name="Peng Y."/>
            <person name="Rokas A."/>
            <person name="Rosa C.A."/>
            <person name="Scheuner C."/>
            <person name="Sibirny A.A."/>
            <person name="Slot J.C."/>
            <person name="Stielow J.B."/>
            <person name="Sun H."/>
            <person name="Kurtzman C.P."/>
            <person name="Blackwell M."/>
            <person name="Grigoriev I.V."/>
            <person name="Jeffries T.W."/>
        </authorList>
    </citation>
    <scope>NUCLEOTIDE SEQUENCE [LARGE SCALE GENOMIC DNA]</scope>
    <source>
        <strain evidence="4">NRRL Y-17324</strain>
    </source>
</reference>
<dbReference type="PANTHER" id="PTHR31859">
    <property type="entry name" value="TETRATRICOPEPTIDE REPEAT PROTEIN 39 FAMILY MEMBER"/>
    <property type="match status" value="1"/>
</dbReference>
<gene>
    <name evidence="3" type="ORF">CANTADRAFT_55217</name>
</gene>
<dbReference type="EMBL" id="KV453914">
    <property type="protein sequence ID" value="ODV77877.1"/>
    <property type="molecule type" value="Genomic_DNA"/>
</dbReference>
<dbReference type="Pfam" id="PF10300">
    <property type="entry name" value="Iml2-TPR_39"/>
    <property type="match status" value="1"/>
</dbReference>
<dbReference type="InterPro" id="IPR011990">
    <property type="entry name" value="TPR-like_helical_dom_sf"/>
</dbReference>
<keyword evidence="4" id="KW-1185">Reference proteome</keyword>
<evidence type="ECO:0000313" key="4">
    <source>
        <dbReference type="Proteomes" id="UP000094285"/>
    </source>
</evidence>
<dbReference type="SUPFAM" id="SSF48452">
    <property type="entry name" value="TPR-like"/>
    <property type="match status" value="1"/>
</dbReference>
<feature type="compositionally biased region" description="Low complexity" evidence="2">
    <location>
        <begin position="278"/>
        <end position="296"/>
    </location>
</feature>
<dbReference type="OrthoDB" id="2154985at2759"/>
<dbReference type="Proteomes" id="UP000094285">
    <property type="component" value="Unassembled WGS sequence"/>
</dbReference>
<dbReference type="GeneID" id="30984556"/>
<dbReference type="GO" id="GO:0005829">
    <property type="term" value="C:cytosol"/>
    <property type="evidence" value="ECO:0007669"/>
    <property type="project" value="TreeGrafter"/>
</dbReference>